<sequence length="266" mass="29343">MDGKETTLYIGNRHGAVQYFAHEADRFASAAFESILVGVKNPTFPRSTGWLLIRAYYAAFFAMHSLMRLHGWACVRLSSANLKAINKDVALFFSGSGSLNAGLYFVKSNDGARELICSPLDTSATHDALWSVARDFFNEIGSVVLQGNNAEGQALVALLDKLQRLAEPFGGTKWFSTLRNRINYAHEYGTWFPYLTSTSDYDRVDAALGVWKGMPEDAFAHQSDDELIGFATACGFIVSLCCTTVRDLTFRSRSNSPFRGSSGRLV</sequence>
<evidence type="ECO:0000313" key="2">
    <source>
        <dbReference type="Proteomes" id="UP001385892"/>
    </source>
</evidence>
<dbReference type="EMBL" id="JBBKZT010000011">
    <property type="protein sequence ID" value="MEJ8849650.1"/>
    <property type="molecule type" value="Genomic_DNA"/>
</dbReference>
<evidence type="ECO:0000313" key="1">
    <source>
        <dbReference type="EMBL" id="MEJ8849650.1"/>
    </source>
</evidence>
<organism evidence="1 2">
    <name type="scientific">Variovorax rhizosphaerae</name>
    <dbReference type="NCBI Taxonomy" id="1836200"/>
    <lineage>
        <taxon>Bacteria</taxon>
        <taxon>Pseudomonadati</taxon>
        <taxon>Pseudomonadota</taxon>
        <taxon>Betaproteobacteria</taxon>
        <taxon>Burkholderiales</taxon>
        <taxon>Comamonadaceae</taxon>
        <taxon>Variovorax</taxon>
    </lineage>
</organism>
<keyword evidence="2" id="KW-1185">Reference proteome</keyword>
<dbReference type="Proteomes" id="UP001385892">
    <property type="component" value="Unassembled WGS sequence"/>
</dbReference>
<gene>
    <name evidence="1" type="ORF">WKW82_23595</name>
</gene>
<accession>A0ABU8WS33</accession>
<comment type="caution">
    <text evidence="1">The sequence shown here is derived from an EMBL/GenBank/DDBJ whole genome shotgun (WGS) entry which is preliminary data.</text>
</comment>
<dbReference type="RefSeq" id="WP_340344773.1">
    <property type="nucleotide sequence ID" value="NZ_JBBKZT010000011.1"/>
</dbReference>
<protein>
    <submittedName>
        <fullName evidence="1">Uncharacterized protein</fullName>
    </submittedName>
</protein>
<name>A0ABU8WS33_9BURK</name>
<reference evidence="1 2" key="1">
    <citation type="submission" date="2024-03" db="EMBL/GenBank/DDBJ databases">
        <title>Novel species of the genus Variovorax.</title>
        <authorList>
            <person name="Liu Q."/>
            <person name="Xin Y.-H."/>
        </authorList>
    </citation>
    <scope>NUCLEOTIDE SEQUENCE [LARGE SCALE GENOMIC DNA]</scope>
    <source>
        <strain evidence="1 2">KACC 18900</strain>
    </source>
</reference>
<proteinExistence type="predicted"/>